<dbReference type="PROSITE" id="PS50082">
    <property type="entry name" value="WD_REPEATS_2"/>
    <property type="match status" value="2"/>
</dbReference>
<protein>
    <submittedName>
        <fullName evidence="9">Histone-binding protein RBBP4</fullName>
    </submittedName>
</protein>
<dbReference type="InterPro" id="IPR050459">
    <property type="entry name" value="WD_repeat_RBAP46/RBAP48/MSI1"/>
</dbReference>
<dbReference type="SUPFAM" id="SSF50978">
    <property type="entry name" value="WD40 repeat-like"/>
    <property type="match status" value="1"/>
</dbReference>
<proteinExistence type="inferred from homology"/>
<evidence type="ECO:0000256" key="5">
    <source>
        <dbReference type="ARBA" id="ARBA00022853"/>
    </source>
</evidence>
<evidence type="ECO:0000256" key="7">
    <source>
        <dbReference type="PROSITE-ProRule" id="PRU00221"/>
    </source>
</evidence>
<dbReference type="GO" id="GO:0006325">
    <property type="term" value="P:chromatin organization"/>
    <property type="evidence" value="ECO:0007669"/>
    <property type="project" value="UniProtKB-KW"/>
</dbReference>
<reference evidence="9" key="1">
    <citation type="submission" date="2014-05" db="EMBL/GenBank/DDBJ databases">
        <title>The transcriptome of the halophilic microalga Tetraselmis sp. GSL018 isolated from the Great Salt Lake, Utah.</title>
        <authorList>
            <person name="Jinkerson R.E."/>
            <person name="D'Adamo S."/>
            <person name="Posewitz M.C."/>
        </authorList>
    </citation>
    <scope>NUCLEOTIDE SEQUENCE</scope>
    <source>
        <strain evidence="9">GSL018</strain>
    </source>
</reference>
<dbReference type="InterPro" id="IPR015943">
    <property type="entry name" value="WD40/YVTN_repeat-like_dom_sf"/>
</dbReference>
<gene>
    <name evidence="9" type="primary">RBBP4</name>
    <name evidence="9" type="ORF">TSPGSL018_24020</name>
</gene>
<dbReference type="PROSITE" id="PS50294">
    <property type="entry name" value="WD_REPEATS_REGION"/>
    <property type="match status" value="1"/>
</dbReference>
<evidence type="ECO:0000256" key="6">
    <source>
        <dbReference type="ARBA" id="ARBA00023242"/>
    </source>
</evidence>
<evidence type="ECO:0000313" key="9">
    <source>
        <dbReference type="EMBL" id="JAC75119.1"/>
    </source>
</evidence>
<dbReference type="InterPro" id="IPR022052">
    <property type="entry name" value="Histone-bd_RBBP4-like_N"/>
</dbReference>
<comment type="subcellular location">
    <subcellularLocation>
        <location evidence="1">Nucleus</location>
    </subcellularLocation>
</comment>
<accession>A0A061RWM1</accession>
<keyword evidence="6" id="KW-0539">Nucleus</keyword>
<evidence type="ECO:0000256" key="1">
    <source>
        <dbReference type="ARBA" id="ARBA00004123"/>
    </source>
</evidence>
<keyword evidence="4" id="KW-0677">Repeat</keyword>
<dbReference type="EMBL" id="GBEZ01010570">
    <property type="protein sequence ID" value="JAC75119.1"/>
    <property type="molecule type" value="Transcribed_RNA"/>
</dbReference>
<feature type="repeat" description="WD" evidence="7">
    <location>
        <begin position="220"/>
        <end position="256"/>
    </location>
</feature>
<evidence type="ECO:0000256" key="2">
    <source>
        <dbReference type="ARBA" id="ARBA00009341"/>
    </source>
</evidence>
<organism evidence="9">
    <name type="scientific">Tetraselmis sp. GSL018</name>
    <dbReference type="NCBI Taxonomy" id="582737"/>
    <lineage>
        <taxon>Eukaryota</taxon>
        <taxon>Viridiplantae</taxon>
        <taxon>Chlorophyta</taxon>
        <taxon>core chlorophytes</taxon>
        <taxon>Chlorodendrophyceae</taxon>
        <taxon>Chlorodendrales</taxon>
        <taxon>Chlorodendraceae</taxon>
        <taxon>Tetraselmis</taxon>
    </lineage>
</organism>
<dbReference type="GO" id="GO:0005634">
    <property type="term" value="C:nucleus"/>
    <property type="evidence" value="ECO:0007669"/>
    <property type="project" value="UniProtKB-SubCell"/>
</dbReference>
<evidence type="ECO:0000256" key="4">
    <source>
        <dbReference type="ARBA" id="ARBA00022737"/>
    </source>
</evidence>
<dbReference type="InterPro" id="IPR001680">
    <property type="entry name" value="WD40_rpt"/>
</dbReference>
<dbReference type="AlphaFoldDB" id="A0A061RWM1"/>
<feature type="repeat" description="WD" evidence="7">
    <location>
        <begin position="314"/>
        <end position="356"/>
    </location>
</feature>
<keyword evidence="3 7" id="KW-0853">WD repeat</keyword>
<sequence length="458" mass="50798">MEKSRKAPTLSASYKRWKTLVPYTYDWLAHHHTFWPSQSCRWGPKVEESNVRMRQLAYISEQTDGKEEKNTLQIVCCDIVKNRVASVESIATFDECMKSPLIKVQKTIYHPGEVNKIRELPQHPTIVVTHTDSPDLFVWDMARQPERAGDQSKEDSVPDMTLKGHTDTAQFALSCSSAAPMVASGGMDTNVVVWNLEDSILGSAGLRQRDGEALMAQSTLRGHENTVEDVCWQPGTANSIASVGDDSKLLLWDLRSPEPCGKVENAHGEATDIHCVDWSGADPHFLATGCANGVVRVWDTRMLGEVGASAVKSIAYHDKAVMRVEWSPSERSVVASSAEDQLVCVWRLDQEASEKDRMGSSARNAVGRTIPPELLFQHAGHRAPVVDFQWNPLDPWLMLSVSDDVGGGMAGGTLQVWRLNDMIYRDPQEVLAELEAHRDFILYGYDGPPDKEAASNQA</sequence>
<name>A0A061RWM1_9CHLO</name>
<dbReference type="Gene3D" id="2.130.10.10">
    <property type="entry name" value="YVTN repeat-like/Quinoprotein amine dehydrogenase"/>
    <property type="match status" value="1"/>
</dbReference>
<dbReference type="SMART" id="SM00320">
    <property type="entry name" value="WD40"/>
    <property type="match status" value="6"/>
</dbReference>
<keyword evidence="5" id="KW-0156">Chromatin regulator</keyword>
<dbReference type="PANTHER" id="PTHR22850">
    <property type="entry name" value="WD40 REPEAT FAMILY"/>
    <property type="match status" value="1"/>
</dbReference>
<comment type="similarity">
    <text evidence="2">Belongs to the WD repeat RBAP46/RBAP48/MSI1 family.</text>
</comment>
<dbReference type="Pfam" id="PF00400">
    <property type="entry name" value="WD40"/>
    <property type="match status" value="4"/>
</dbReference>
<dbReference type="PROSITE" id="PS00678">
    <property type="entry name" value="WD_REPEATS_1"/>
    <property type="match status" value="2"/>
</dbReference>
<evidence type="ECO:0000256" key="3">
    <source>
        <dbReference type="ARBA" id="ARBA00022574"/>
    </source>
</evidence>
<evidence type="ECO:0000259" key="8">
    <source>
        <dbReference type="Pfam" id="PF12265"/>
    </source>
</evidence>
<dbReference type="Pfam" id="PF12265">
    <property type="entry name" value="CAF1C_H4-bd"/>
    <property type="match status" value="1"/>
</dbReference>
<dbReference type="InterPro" id="IPR019775">
    <property type="entry name" value="WD40_repeat_CS"/>
</dbReference>
<dbReference type="InterPro" id="IPR036322">
    <property type="entry name" value="WD40_repeat_dom_sf"/>
</dbReference>
<feature type="domain" description="Histone-binding protein RBBP4-like N-terminal" evidence="8">
    <location>
        <begin position="13"/>
        <end position="79"/>
    </location>
</feature>